<dbReference type="InterPro" id="IPR036388">
    <property type="entry name" value="WH-like_DNA-bd_sf"/>
</dbReference>
<dbReference type="InterPro" id="IPR036390">
    <property type="entry name" value="WH_DNA-bd_sf"/>
</dbReference>
<dbReference type="KEGG" id="tbk:HF295_00595"/>
<dbReference type="PANTHER" id="PTHR42756:SF1">
    <property type="entry name" value="TRANSCRIPTIONAL REPRESSOR OF EMRAB OPERON"/>
    <property type="match status" value="1"/>
</dbReference>
<proteinExistence type="predicted"/>
<evidence type="ECO:0000256" key="2">
    <source>
        <dbReference type="ARBA" id="ARBA00023125"/>
    </source>
</evidence>
<sequence length="147" mass="17734">MNNQHERMINKYHHKFLEEKFKEFNLGRAEAPYIKMIYHQSPIKMNTLISNVVFHKSHTTRAINQMVKDGLITKEKDLEDKRSYIITITQKGIKVAEQVKQILEEWENLIDSALNEEERNQLNIMREKVYYKLKEHFEEDLQDEKNV</sequence>
<dbReference type="InterPro" id="IPR000835">
    <property type="entry name" value="HTH_MarR-typ"/>
</dbReference>
<evidence type="ECO:0000256" key="1">
    <source>
        <dbReference type="ARBA" id="ARBA00023015"/>
    </source>
</evidence>
<keyword evidence="4" id="KW-0175">Coiled coil</keyword>
<accession>A0A7L6N2Z9</accession>
<dbReference type="PANTHER" id="PTHR42756">
    <property type="entry name" value="TRANSCRIPTIONAL REGULATOR, MARR"/>
    <property type="match status" value="1"/>
</dbReference>
<evidence type="ECO:0000259" key="5">
    <source>
        <dbReference type="PROSITE" id="PS50995"/>
    </source>
</evidence>
<dbReference type="Proteomes" id="UP000512167">
    <property type="component" value="Chromosome"/>
</dbReference>
<keyword evidence="3" id="KW-0804">Transcription</keyword>
<dbReference type="PROSITE" id="PS50995">
    <property type="entry name" value="HTH_MARR_2"/>
    <property type="match status" value="1"/>
</dbReference>
<protein>
    <submittedName>
        <fullName evidence="6">MarR family transcriptional regulator</fullName>
    </submittedName>
</protein>
<dbReference type="AlphaFoldDB" id="A0A7L6N2Z9"/>
<dbReference type="Pfam" id="PF01047">
    <property type="entry name" value="MarR"/>
    <property type="match status" value="1"/>
</dbReference>
<keyword evidence="7" id="KW-1185">Reference proteome</keyword>
<dbReference type="RefSeq" id="WP_312031903.1">
    <property type="nucleotide sequence ID" value="NZ_CP051151.1"/>
</dbReference>
<evidence type="ECO:0000313" key="6">
    <source>
        <dbReference type="EMBL" id="QLY39435.1"/>
    </source>
</evidence>
<dbReference type="SMART" id="SM00347">
    <property type="entry name" value="HTH_MARR"/>
    <property type="match status" value="1"/>
</dbReference>
<dbReference type="PRINTS" id="PR00598">
    <property type="entry name" value="HTHMARR"/>
</dbReference>
<evidence type="ECO:0000313" key="7">
    <source>
        <dbReference type="Proteomes" id="UP000512167"/>
    </source>
</evidence>
<reference evidence="6 7" key="1">
    <citation type="submission" date="2020-04" db="EMBL/GenBank/DDBJ databases">
        <authorList>
            <person name="Zheng R.K."/>
            <person name="Sun C.M."/>
        </authorList>
    </citation>
    <scope>NUCLEOTIDE SEQUENCE [LARGE SCALE GENOMIC DNA]</scope>
    <source>
        <strain evidence="7">zrk29</strain>
    </source>
</reference>
<dbReference type="GO" id="GO:0003700">
    <property type="term" value="F:DNA-binding transcription factor activity"/>
    <property type="evidence" value="ECO:0007669"/>
    <property type="project" value="InterPro"/>
</dbReference>
<dbReference type="SUPFAM" id="SSF46785">
    <property type="entry name" value="Winged helix' DNA-binding domain"/>
    <property type="match status" value="1"/>
</dbReference>
<feature type="coiled-coil region" evidence="4">
    <location>
        <begin position="96"/>
        <end position="123"/>
    </location>
</feature>
<evidence type="ECO:0000256" key="4">
    <source>
        <dbReference type="SAM" id="Coils"/>
    </source>
</evidence>
<dbReference type="Gene3D" id="1.10.10.10">
    <property type="entry name" value="Winged helix-like DNA-binding domain superfamily/Winged helix DNA-binding domain"/>
    <property type="match status" value="1"/>
</dbReference>
<gene>
    <name evidence="6" type="ORF">HF295_00595</name>
</gene>
<dbReference type="EMBL" id="CP051151">
    <property type="protein sequence ID" value="QLY39435.1"/>
    <property type="molecule type" value="Genomic_DNA"/>
</dbReference>
<dbReference type="GO" id="GO:0003677">
    <property type="term" value="F:DNA binding"/>
    <property type="evidence" value="ECO:0007669"/>
    <property type="project" value="UniProtKB-KW"/>
</dbReference>
<feature type="domain" description="HTH marR-type" evidence="5">
    <location>
        <begin position="1"/>
        <end position="131"/>
    </location>
</feature>
<organism evidence="6 7">
    <name type="scientific">Hujiaoplasma nucleasis</name>
    <dbReference type="NCBI Taxonomy" id="2725268"/>
    <lineage>
        <taxon>Bacteria</taxon>
        <taxon>Bacillati</taxon>
        <taxon>Mycoplasmatota</taxon>
        <taxon>Mollicutes</taxon>
        <taxon>Candidatus Izemoplasmatales</taxon>
        <taxon>Hujiaoplasmataceae</taxon>
        <taxon>Hujiaoplasma</taxon>
    </lineage>
</organism>
<keyword evidence="1" id="KW-0805">Transcription regulation</keyword>
<keyword evidence="2" id="KW-0238">DNA-binding</keyword>
<evidence type="ECO:0000256" key="3">
    <source>
        <dbReference type="ARBA" id="ARBA00023163"/>
    </source>
</evidence>
<name>A0A7L6N2Z9_9MOLU</name>